<evidence type="ECO:0000256" key="6">
    <source>
        <dbReference type="ARBA" id="ARBA00023295"/>
    </source>
</evidence>
<feature type="chain" id="PRO_5007748143" description="Endoglucanase" evidence="10">
    <location>
        <begin position="24"/>
        <end position="471"/>
    </location>
</feature>
<dbReference type="InterPro" id="IPR012341">
    <property type="entry name" value="6hp_glycosidase-like_sf"/>
</dbReference>
<feature type="active site" evidence="9">
    <location>
        <position position="436"/>
    </location>
</feature>
<dbReference type="STRING" id="35525.A0A164N846"/>
<dbReference type="EC" id="3.2.1.4" evidence="10"/>
<evidence type="ECO:0000256" key="2">
    <source>
        <dbReference type="ARBA" id="ARBA00007072"/>
    </source>
</evidence>
<evidence type="ECO:0000256" key="7">
    <source>
        <dbReference type="ARBA" id="ARBA00023326"/>
    </source>
</evidence>
<dbReference type="Proteomes" id="UP000076858">
    <property type="component" value="Unassembled WGS sequence"/>
</dbReference>
<dbReference type="InterPro" id="IPR033126">
    <property type="entry name" value="Glyco_hydro_9_Asp/Glu_AS"/>
</dbReference>
<dbReference type="GO" id="GO:0030245">
    <property type="term" value="P:cellulose catabolic process"/>
    <property type="evidence" value="ECO:0007669"/>
    <property type="project" value="UniProtKB-KW"/>
</dbReference>
<evidence type="ECO:0000256" key="5">
    <source>
        <dbReference type="ARBA" id="ARBA00023277"/>
    </source>
</evidence>
<keyword evidence="5 8" id="KW-0119">Carbohydrate metabolism</keyword>
<dbReference type="PROSITE" id="PS00698">
    <property type="entry name" value="GH9_3"/>
    <property type="match status" value="1"/>
</dbReference>
<evidence type="ECO:0000256" key="10">
    <source>
        <dbReference type="RuleBase" id="RU361166"/>
    </source>
</evidence>
<sequence length="471" mass="52376">MKMLFSLGLVFLLCAQAPISTNADLPTKYNYRDAITKSLLFYYAQRSGRLPANDNPIPYRSDSALKDRGRNGEDLTGGYYDAGDHVKFGFPMAGTTTIIAWSIIDYQLGYSSVGQLKNALNMVKWATDYFIKAWNPATKTLYGQVSDGNIDHKFWGRPEDMNQNNRPAFSISPNAPGSDLAGETAAALAAASIVFTSVDRGYSSRCLTHAKQLYDFAKKHQGKYHVTFPKRDNSGQHYYDSSSFEDELAWSAIWLYRATKDPFYLNEAKAFYAKFGLAYRNWAFSWDDKSPGVQVMLAKLTGEEKYKNDVKGYCDAKVNQPKTPKGLVFINAWGSLRYAANSAFICLQAADLNINAQTYRKFAQKQIHYILGDTGRSFVVGFGVNPPVKPHHRSSSCPRRPAPCGNANLVSKAPNPQILYGAMVGGPSDNRDSYVDDRENYQTNEVALDYNAGFQASLAALQSLAVKNVFN</sequence>
<comment type="similarity">
    <text evidence="2 8 10">Belongs to the glycosyl hydrolase 9 (cellulase E) family.</text>
</comment>
<feature type="signal peptide" evidence="10">
    <location>
        <begin position="1"/>
        <end position="23"/>
    </location>
</feature>
<proteinExistence type="inferred from homology"/>
<dbReference type="SMR" id="A0A164N846"/>
<keyword evidence="4 10" id="KW-0136">Cellulose degradation</keyword>
<keyword evidence="3 8" id="KW-0378">Hydrolase</keyword>
<dbReference type="Pfam" id="PF00759">
    <property type="entry name" value="Glyco_hydro_9"/>
    <property type="match status" value="1"/>
</dbReference>
<feature type="active site" evidence="9">
    <location>
        <position position="445"/>
    </location>
</feature>
<dbReference type="OrthoDB" id="10257085at2759"/>
<dbReference type="InterPro" id="IPR008928">
    <property type="entry name" value="6-hairpin_glycosidase_sf"/>
</dbReference>
<comment type="catalytic activity">
    <reaction evidence="1 10">
        <text>Endohydrolysis of (1-&gt;4)-beta-D-glucosidic linkages in cellulose, lichenin and cereal beta-D-glucans.</text>
        <dbReference type="EC" id="3.2.1.4"/>
    </reaction>
</comment>
<evidence type="ECO:0000313" key="13">
    <source>
        <dbReference type="Proteomes" id="UP000076858"/>
    </source>
</evidence>
<dbReference type="InterPro" id="IPR001701">
    <property type="entry name" value="Glyco_hydro_9"/>
</dbReference>
<evidence type="ECO:0000256" key="1">
    <source>
        <dbReference type="ARBA" id="ARBA00000966"/>
    </source>
</evidence>
<evidence type="ECO:0000259" key="11">
    <source>
        <dbReference type="Pfam" id="PF00759"/>
    </source>
</evidence>
<evidence type="ECO:0000256" key="3">
    <source>
        <dbReference type="ARBA" id="ARBA00022801"/>
    </source>
</evidence>
<dbReference type="PROSITE" id="PS00592">
    <property type="entry name" value="GH9_2"/>
    <property type="match status" value="1"/>
</dbReference>
<reference evidence="12 13" key="1">
    <citation type="submission" date="2016-03" db="EMBL/GenBank/DDBJ databases">
        <title>EvidentialGene: Evidence-directed Construction of Genes on Genomes.</title>
        <authorList>
            <person name="Gilbert D.G."/>
            <person name="Choi J.-H."/>
            <person name="Mockaitis K."/>
            <person name="Colbourne J."/>
            <person name="Pfrender M."/>
        </authorList>
    </citation>
    <scope>NUCLEOTIDE SEQUENCE [LARGE SCALE GENOMIC DNA]</scope>
    <source>
        <strain evidence="12 13">Xinb3</strain>
        <tissue evidence="12">Complete organism</tissue>
    </source>
</reference>
<dbReference type="SUPFAM" id="SSF48208">
    <property type="entry name" value="Six-hairpin glycosidases"/>
    <property type="match status" value="1"/>
</dbReference>
<dbReference type="EMBL" id="LRGB01002864">
    <property type="protein sequence ID" value="KZS05722.1"/>
    <property type="molecule type" value="Genomic_DNA"/>
</dbReference>
<gene>
    <name evidence="12" type="ORF">APZ42_030966</name>
</gene>
<dbReference type="InterPro" id="IPR018221">
    <property type="entry name" value="Glyco_hydro_9_His_AS"/>
</dbReference>
<keyword evidence="7 8" id="KW-0624">Polysaccharide degradation</keyword>
<evidence type="ECO:0000256" key="8">
    <source>
        <dbReference type="PROSITE-ProRule" id="PRU10059"/>
    </source>
</evidence>
<evidence type="ECO:0000256" key="9">
    <source>
        <dbReference type="PROSITE-ProRule" id="PRU10060"/>
    </source>
</evidence>
<dbReference type="GO" id="GO:0008810">
    <property type="term" value="F:cellulase activity"/>
    <property type="evidence" value="ECO:0007669"/>
    <property type="project" value="UniProtKB-EC"/>
</dbReference>
<name>A0A164N846_9CRUS</name>
<evidence type="ECO:0000313" key="12">
    <source>
        <dbReference type="EMBL" id="KZS05722.1"/>
    </source>
</evidence>
<dbReference type="AlphaFoldDB" id="A0A164N846"/>
<protein>
    <recommendedName>
        <fullName evidence="10">Endoglucanase</fullName>
        <ecNumber evidence="10">3.2.1.4</ecNumber>
    </recommendedName>
</protein>
<dbReference type="Gene3D" id="1.50.10.10">
    <property type="match status" value="1"/>
</dbReference>
<feature type="domain" description="Glycoside hydrolase family 9" evidence="11">
    <location>
        <begin position="31"/>
        <end position="456"/>
    </location>
</feature>
<accession>A0A164N846</accession>
<comment type="caution">
    <text evidence="12">The sequence shown here is derived from an EMBL/GenBank/DDBJ whole genome shotgun (WGS) entry which is preliminary data.</text>
</comment>
<organism evidence="12 13">
    <name type="scientific">Daphnia magna</name>
    <dbReference type="NCBI Taxonomy" id="35525"/>
    <lineage>
        <taxon>Eukaryota</taxon>
        <taxon>Metazoa</taxon>
        <taxon>Ecdysozoa</taxon>
        <taxon>Arthropoda</taxon>
        <taxon>Crustacea</taxon>
        <taxon>Branchiopoda</taxon>
        <taxon>Diplostraca</taxon>
        <taxon>Cladocera</taxon>
        <taxon>Anomopoda</taxon>
        <taxon>Daphniidae</taxon>
        <taxon>Daphnia</taxon>
    </lineage>
</organism>
<evidence type="ECO:0000256" key="4">
    <source>
        <dbReference type="ARBA" id="ARBA00023001"/>
    </source>
</evidence>
<feature type="active site" evidence="8">
    <location>
        <position position="391"/>
    </location>
</feature>
<dbReference type="PANTHER" id="PTHR22298">
    <property type="entry name" value="ENDO-1,4-BETA-GLUCANASE"/>
    <property type="match status" value="1"/>
</dbReference>
<keyword evidence="13" id="KW-1185">Reference proteome</keyword>
<keyword evidence="10" id="KW-0732">Signal</keyword>
<keyword evidence="6 8" id="KW-0326">Glycosidase</keyword>